<evidence type="ECO:0000256" key="1">
    <source>
        <dbReference type="ARBA" id="ARBA00008791"/>
    </source>
</evidence>
<gene>
    <name evidence="3" type="ORF">D3250_03330</name>
</gene>
<evidence type="ECO:0000259" key="2">
    <source>
        <dbReference type="Pfam" id="PF00582"/>
    </source>
</evidence>
<feature type="domain" description="UspA" evidence="2">
    <location>
        <begin position="22"/>
        <end position="157"/>
    </location>
</feature>
<dbReference type="InterPro" id="IPR014729">
    <property type="entry name" value="Rossmann-like_a/b/a_fold"/>
</dbReference>
<dbReference type="RefSeq" id="WP_119901904.1">
    <property type="nucleotide sequence ID" value="NZ_QYZP01000001.1"/>
</dbReference>
<protein>
    <submittedName>
        <fullName evidence="3">Universal stress protein</fullName>
    </submittedName>
</protein>
<dbReference type="PANTHER" id="PTHR46268">
    <property type="entry name" value="STRESS RESPONSE PROTEIN NHAX"/>
    <property type="match status" value="1"/>
</dbReference>
<dbReference type="Proteomes" id="UP000266615">
    <property type="component" value="Unassembled WGS sequence"/>
</dbReference>
<comment type="caution">
    <text evidence="3">The sequence shown here is derived from an EMBL/GenBank/DDBJ whole genome shotgun (WGS) entry which is preliminary data.</text>
</comment>
<proteinExistence type="inferred from homology"/>
<dbReference type="Gene3D" id="3.40.50.620">
    <property type="entry name" value="HUPs"/>
    <property type="match status" value="2"/>
</dbReference>
<dbReference type="PRINTS" id="PR01438">
    <property type="entry name" value="UNVRSLSTRESS"/>
</dbReference>
<keyword evidence="4" id="KW-1185">Reference proteome</keyword>
<feature type="domain" description="UspA" evidence="2">
    <location>
        <begin position="178"/>
        <end position="319"/>
    </location>
</feature>
<dbReference type="OrthoDB" id="267918at2"/>
<reference evidence="3 4" key="1">
    <citation type="submission" date="2018-09" db="EMBL/GenBank/DDBJ databases">
        <title>Nesterenkonia natronophila sp. nov., an alkaliphilic actinobacteriume isolated from a soda lake, and emended description of the genus Nesterenkonia.</title>
        <authorList>
            <person name="Menes R.J."/>
            <person name="Iriarte A."/>
        </authorList>
    </citation>
    <scope>NUCLEOTIDE SEQUENCE [LARGE SCALE GENOMIC DNA]</scope>
    <source>
        <strain evidence="3 4">M8</strain>
    </source>
</reference>
<dbReference type="EMBL" id="QYZP01000001">
    <property type="protein sequence ID" value="RJN32860.1"/>
    <property type="molecule type" value="Genomic_DNA"/>
</dbReference>
<dbReference type="Pfam" id="PF00582">
    <property type="entry name" value="Usp"/>
    <property type="match status" value="2"/>
</dbReference>
<dbReference type="InterPro" id="IPR006015">
    <property type="entry name" value="Universal_stress_UspA"/>
</dbReference>
<dbReference type="PANTHER" id="PTHR46268:SF6">
    <property type="entry name" value="UNIVERSAL STRESS PROTEIN UP12"/>
    <property type="match status" value="1"/>
</dbReference>
<accession>A0A3A4F8Q3</accession>
<dbReference type="SUPFAM" id="SSF52402">
    <property type="entry name" value="Adenine nucleotide alpha hydrolases-like"/>
    <property type="match status" value="2"/>
</dbReference>
<evidence type="ECO:0000313" key="4">
    <source>
        <dbReference type="Proteomes" id="UP000266615"/>
    </source>
</evidence>
<name>A0A3A4F8Q3_9MICC</name>
<comment type="similarity">
    <text evidence="1">Belongs to the universal stress protein A family.</text>
</comment>
<dbReference type="InterPro" id="IPR006016">
    <property type="entry name" value="UspA"/>
</dbReference>
<sequence>MSEIHASQQPIVFDPALRDAAVLVGFDGSTQALQALHYGALAAQRSGRALTVVTAYTVSSPAYSFLAKDSENSEAQAAAASAKSVLAKARTYLRDYPGKVFYRVERGDAAGVLVDLSAVAEVVVIGSRGRGGFVGRIMGSVASALPAHAHCPTVVVHRQYGISDAEGAARFVPPPDQRPVIVGIDRSKRSRVAALHAAQTAENCGTNLHMLMALPSLEGWMDWYPELSTTDRGMLGRRHSQLDRNLQAEVHWMARHYPSLVITAAVKPGEPVTLLSRATSQAQLTVMGTRGRGGFAGALLGSVSREVLLRAAGPVMVVPDMEDKRLSDQPETFS</sequence>
<organism evidence="3 4">
    <name type="scientific">Nesterenkonia natronophila</name>
    <dbReference type="NCBI Taxonomy" id="2174932"/>
    <lineage>
        <taxon>Bacteria</taxon>
        <taxon>Bacillati</taxon>
        <taxon>Actinomycetota</taxon>
        <taxon>Actinomycetes</taxon>
        <taxon>Micrococcales</taxon>
        <taxon>Micrococcaceae</taxon>
        <taxon>Nesterenkonia</taxon>
    </lineage>
</organism>
<evidence type="ECO:0000313" key="3">
    <source>
        <dbReference type="EMBL" id="RJN32860.1"/>
    </source>
</evidence>
<dbReference type="AlphaFoldDB" id="A0A3A4F8Q3"/>